<dbReference type="Pfam" id="PF04299">
    <property type="entry name" value="FMN_bind_2"/>
    <property type="match status" value="1"/>
</dbReference>
<reference evidence="1 2" key="1">
    <citation type="submission" date="2018-04" db="EMBL/GenBank/DDBJ databases">
        <title>Genomic Encyclopedia of Archaeal and Bacterial Type Strains, Phase II (KMG-II): from individual species to whole genera.</title>
        <authorList>
            <person name="Goeker M."/>
        </authorList>
    </citation>
    <scope>NUCLEOTIDE SEQUENCE [LARGE SCALE GENOMIC DNA]</scope>
    <source>
        <strain evidence="1 2">DSM 26809</strain>
    </source>
</reference>
<keyword evidence="2" id="KW-1185">Reference proteome</keyword>
<accession>A0A2T5JA45</accession>
<gene>
    <name evidence="1" type="ORF">C8P68_104444</name>
</gene>
<dbReference type="PANTHER" id="PTHR35802">
    <property type="entry name" value="PROTEASE SYNTHASE AND SPORULATION PROTEIN PAI 2"/>
    <property type="match status" value="1"/>
</dbReference>
<dbReference type="OrthoDB" id="9794948at2"/>
<dbReference type="RefSeq" id="WP_107828888.1">
    <property type="nucleotide sequence ID" value="NZ_CP160205.1"/>
</dbReference>
<dbReference type="InterPro" id="IPR012349">
    <property type="entry name" value="Split_barrel_FMN-bd"/>
</dbReference>
<comment type="caution">
    <text evidence="1">The sequence shown here is derived from an EMBL/GenBank/DDBJ whole genome shotgun (WGS) entry which is preliminary data.</text>
</comment>
<organism evidence="1 2">
    <name type="scientific">Mucilaginibacter yixingensis</name>
    <dbReference type="NCBI Taxonomy" id="1295612"/>
    <lineage>
        <taxon>Bacteria</taxon>
        <taxon>Pseudomonadati</taxon>
        <taxon>Bacteroidota</taxon>
        <taxon>Sphingobacteriia</taxon>
        <taxon>Sphingobacteriales</taxon>
        <taxon>Sphingobacteriaceae</taxon>
        <taxon>Mucilaginibacter</taxon>
    </lineage>
</organism>
<dbReference type="PIRSF" id="PIRSF010372">
    <property type="entry name" value="PaiB"/>
    <property type="match status" value="1"/>
</dbReference>
<evidence type="ECO:0000313" key="2">
    <source>
        <dbReference type="Proteomes" id="UP000244168"/>
    </source>
</evidence>
<dbReference type="SUPFAM" id="SSF50475">
    <property type="entry name" value="FMN-binding split barrel"/>
    <property type="match status" value="1"/>
</dbReference>
<sequence>MYIPKHFALDDVPQAVAFMQKYSFATLVTAIGNHPEATHIPFITEQRGNDIILTSHFAKANPQAADIDQTEALVIFTEPHAYISPSHYEKLQNVPTWNYIAIHAYGKAIIIEDEAAQLQMMETMISTYDAPYLQQWDSMPIDYKQKLLKGIVAFEIRVTDLQGKQKLSQNRTEVERNNIVDTLSKSKDSVVRDLSDYMKFNH</sequence>
<dbReference type="Gene3D" id="2.30.110.10">
    <property type="entry name" value="Electron Transport, Fmn-binding Protein, Chain A"/>
    <property type="match status" value="1"/>
</dbReference>
<protein>
    <submittedName>
        <fullName evidence="1">PaiB family negative transcriptional regulator</fullName>
    </submittedName>
</protein>
<dbReference type="AlphaFoldDB" id="A0A2T5JA45"/>
<dbReference type="InterPro" id="IPR007396">
    <property type="entry name" value="TR_PAI2-type"/>
</dbReference>
<dbReference type="PANTHER" id="PTHR35802:SF1">
    <property type="entry name" value="PROTEASE SYNTHASE AND SPORULATION PROTEIN PAI 2"/>
    <property type="match status" value="1"/>
</dbReference>
<dbReference type="Proteomes" id="UP000244168">
    <property type="component" value="Unassembled WGS sequence"/>
</dbReference>
<proteinExistence type="predicted"/>
<name>A0A2T5JA45_9SPHI</name>
<evidence type="ECO:0000313" key="1">
    <source>
        <dbReference type="EMBL" id="PTQ96950.1"/>
    </source>
</evidence>
<dbReference type="EMBL" id="QAOQ01000004">
    <property type="protein sequence ID" value="PTQ96950.1"/>
    <property type="molecule type" value="Genomic_DNA"/>
</dbReference>